<evidence type="ECO:0000313" key="2">
    <source>
        <dbReference type="EMBL" id="ORY79020.1"/>
    </source>
</evidence>
<organism evidence="2 3">
    <name type="scientific">Protomyces lactucae-debilis</name>
    <dbReference type="NCBI Taxonomy" id="2754530"/>
    <lineage>
        <taxon>Eukaryota</taxon>
        <taxon>Fungi</taxon>
        <taxon>Dikarya</taxon>
        <taxon>Ascomycota</taxon>
        <taxon>Taphrinomycotina</taxon>
        <taxon>Taphrinomycetes</taxon>
        <taxon>Taphrinales</taxon>
        <taxon>Protomycetaceae</taxon>
        <taxon>Protomyces</taxon>
    </lineage>
</organism>
<protein>
    <submittedName>
        <fullName evidence="2">SprT-like family-domain-containing protein</fullName>
    </submittedName>
</protein>
<dbReference type="STRING" id="56484.A0A1Y2F534"/>
<dbReference type="InterPro" id="IPR006640">
    <property type="entry name" value="SprT-like_domain"/>
</dbReference>
<keyword evidence="3" id="KW-1185">Reference proteome</keyword>
<evidence type="ECO:0000313" key="3">
    <source>
        <dbReference type="Proteomes" id="UP000193685"/>
    </source>
</evidence>
<gene>
    <name evidence="2" type="ORF">BCR37DRAFT_350120</name>
</gene>
<dbReference type="Pfam" id="PF10263">
    <property type="entry name" value="SprT-like"/>
    <property type="match status" value="1"/>
</dbReference>
<dbReference type="Proteomes" id="UP000193685">
    <property type="component" value="Unassembled WGS sequence"/>
</dbReference>
<proteinExistence type="predicted"/>
<dbReference type="GO" id="GO:0006950">
    <property type="term" value="P:response to stress"/>
    <property type="evidence" value="ECO:0007669"/>
    <property type="project" value="UniProtKB-ARBA"/>
</dbReference>
<dbReference type="GO" id="GO:0005634">
    <property type="term" value="C:nucleus"/>
    <property type="evidence" value="ECO:0007669"/>
    <property type="project" value="TreeGrafter"/>
</dbReference>
<name>A0A1Y2F534_PROLT</name>
<dbReference type="EMBL" id="MCFI01000016">
    <property type="protein sequence ID" value="ORY79020.1"/>
    <property type="molecule type" value="Genomic_DNA"/>
</dbReference>
<dbReference type="SMART" id="SM00731">
    <property type="entry name" value="SprT"/>
    <property type="match status" value="1"/>
</dbReference>
<feature type="domain" description="SprT-like" evidence="1">
    <location>
        <begin position="1"/>
        <end position="139"/>
    </location>
</feature>
<dbReference type="OrthoDB" id="20772at2759"/>
<dbReference type="PANTHER" id="PTHR23099:SF0">
    <property type="entry name" value="GERM CELL NUCLEAR ACIDIC PROTEIN"/>
    <property type="match status" value="1"/>
</dbReference>
<dbReference type="GeneID" id="63784580"/>
<evidence type="ECO:0000259" key="1">
    <source>
        <dbReference type="SMART" id="SM00731"/>
    </source>
</evidence>
<dbReference type="AlphaFoldDB" id="A0A1Y2F534"/>
<accession>A0A1Y2F534</accession>
<reference evidence="2 3" key="1">
    <citation type="submission" date="2016-07" db="EMBL/GenBank/DDBJ databases">
        <title>Pervasive Adenine N6-methylation of Active Genes in Fungi.</title>
        <authorList>
            <consortium name="DOE Joint Genome Institute"/>
            <person name="Mondo S.J."/>
            <person name="Dannebaum R.O."/>
            <person name="Kuo R.C."/>
            <person name="Labutti K."/>
            <person name="Haridas S."/>
            <person name="Kuo A."/>
            <person name="Salamov A."/>
            <person name="Ahrendt S.R."/>
            <person name="Lipzen A."/>
            <person name="Sullivan W."/>
            <person name="Andreopoulos W.B."/>
            <person name="Clum A."/>
            <person name="Lindquist E."/>
            <person name="Daum C."/>
            <person name="Ramamoorthy G.K."/>
            <person name="Gryganskyi A."/>
            <person name="Culley D."/>
            <person name="Magnuson J.K."/>
            <person name="James T.Y."/>
            <person name="O'Malley M.A."/>
            <person name="Stajich J.E."/>
            <person name="Spatafora J.W."/>
            <person name="Visel A."/>
            <person name="Grigoriev I.V."/>
        </authorList>
    </citation>
    <scope>NUCLEOTIDE SEQUENCE [LARGE SCALE GENOMIC DNA]</scope>
    <source>
        <strain evidence="2 3">12-1054</strain>
    </source>
</reference>
<sequence length="215" mass="23935">MHTLAQPITIIWSKTLNTTAGRALYRKSSNIAEIELSSKVIDCQARLEATLAHELCHLLTWIVSVDFTHPHGKAFKKHAAVTKSRMGITVSVKHDYEIDYKYQWSCIEPECGKIFGRHSKSIDPSKVCCGACRGKLIQVKPKPRLHTTSLETPARSTDGLSKYKIFLRDNMDSVKASHPGLKYADLVKIIAAQYQASKQTSETLKLPDIAALSLS</sequence>
<dbReference type="RefSeq" id="XP_040723652.1">
    <property type="nucleotide sequence ID" value="XM_040867981.1"/>
</dbReference>
<dbReference type="SUPFAM" id="SSF47095">
    <property type="entry name" value="HMG-box"/>
    <property type="match status" value="1"/>
</dbReference>
<dbReference type="InterPro" id="IPR036910">
    <property type="entry name" value="HMG_box_dom_sf"/>
</dbReference>
<dbReference type="PANTHER" id="PTHR23099">
    <property type="entry name" value="TRANSCRIPTIONAL REGULATOR"/>
    <property type="match status" value="1"/>
</dbReference>
<comment type="caution">
    <text evidence="2">The sequence shown here is derived from an EMBL/GenBank/DDBJ whole genome shotgun (WGS) entry which is preliminary data.</text>
</comment>